<keyword evidence="5 6" id="KW-0472">Membrane</keyword>
<reference evidence="8" key="1">
    <citation type="submission" date="2016-10" db="EMBL/GenBank/DDBJ databases">
        <authorList>
            <person name="Varghese N."/>
            <person name="Submissions S."/>
        </authorList>
    </citation>
    <scope>NUCLEOTIDE SEQUENCE [LARGE SCALE GENOMIC DNA]</scope>
    <source>
        <strain evidence="8">DSM 17038</strain>
    </source>
</reference>
<proteinExistence type="inferred from homology"/>
<gene>
    <name evidence="7" type="ORF">SAMN05660649_03608</name>
</gene>
<evidence type="ECO:0000313" key="7">
    <source>
        <dbReference type="EMBL" id="SFH03880.1"/>
    </source>
</evidence>
<evidence type="ECO:0000313" key="8">
    <source>
        <dbReference type="Proteomes" id="UP000199337"/>
    </source>
</evidence>
<dbReference type="InterPro" id="IPR007383">
    <property type="entry name" value="DUF445"/>
</dbReference>
<feature type="transmembrane region" description="Helical" evidence="6">
    <location>
        <begin position="6"/>
        <end position="29"/>
    </location>
</feature>
<dbReference type="OrthoDB" id="9787430at2"/>
<keyword evidence="4 6" id="KW-1133">Transmembrane helix</keyword>
<comment type="subcellular location">
    <subcellularLocation>
        <location evidence="1">Endomembrane system</location>
    </subcellularLocation>
</comment>
<evidence type="ECO:0000256" key="1">
    <source>
        <dbReference type="ARBA" id="ARBA00004308"/>
    </source>
</evidence>
<evidence type="ECO:0000256" key="6">
    <source>
        <dbReference type="SAM" id="Phobius"/>
    </source>
</evidence>
<dbReference type="PANTHER" id="PTHR35791:SF1">
    <property type="entry name" value="UPF0754 MEMBRANE PROTEIN YHEB"/>
    <property type="match status" value="1"/>
</dbReference>
<dbReference type="AlphaFoldDB" id="A0A1I2WR69"/>
<keyword evidence="3 6" id="KW-0812">Transmembrane</keyword>
<feature type="transmembrane region" description="Helical" evidence="6">
    <location>
        <begin position="488"/>
        <end position="513"/>
    </location>
</feature>
<evidence type="ECO:0000256" key="4">
    <source>
        <dbReference type="ARBA" id="ARBA00022989"/>
    </source>
</evidence>
<dbReference type="EMBL" id="FOOX01000014">
    <property type="protein sequence ID" value="SFH03880.1"/>
    <property type="molecule type" value="Genomic_DNA"/>
</dbReference>
<comment type="similarity">
    <text evidence="2">Belongs to the UPF0754 family.</text>
</comment>
<evidence type="ECO:0000256" key="2">
    <source>
        <dbReference type="ARBA" id="ARBA00008053"/>
    </source>
</evidence>
<dbReference type="Pfam" id="PF04286">
    <property type="entry name" value="DUF445"/>
    <property type="match status" value="1"/>
</dbReference>
<evidence type="ECO:0000256" key="3">
    <source>
        <dbReference type="ARBA" id="ARBA00022692"/>
    </source>
</evidence>
<evidence type="ECO:0000256" key="5">
    <source>
        <dbReference type="ARBA" id="ARBA00023136"/>
    </source>
</evidence>
<accession>A0A1I2WR69</accession>
<keyword evidence="8" id="KW-1185">Reference proteome</keyword>
<dbReference type="RefSeq" id="WP_092472897.1">
    <property type="nucleotide sequence ID" value="NZ_FOOX01000014.1"/>
</dbReference>
<organism evidence="7 8">
    <name type="scientific">Desulfotruncus arcticus DSM 17038</name>
    <dbReference type="NCBI Taxonomy" id="1121424"/>
    <lineage>
        <taxon>Bacteria</taxon>
        <taxon>Bacillati</taxon>
        <taxon>Bacillota</taxon>
        <taxon>Clostridia</taxon>
        <taxon>Eubacteriales</taxon>
        <taxon>Desulfallaceae</taxon>
        <taxon>Desulfotruncus</taxon>
    </lineage>
</organism>
<dbReference type="PANTHER" id="PTHR35791">
    <property type="entry name" value="UPF0754 MEMBRANE PROTEIN YHEB"/>
    <property type="match status" value="1"/>
</dbReference>
<dbReference type="STRING" id="341036.SAMN05660649_03608"/>
<dbReference type="Proteomes" id="UP000199337">
    <property type="component" value="Unassembled WGS sequence"/>
</dbReference>
<name>A0A1I2WR69_9FIRM</name>
<sequence length="514" mass="57354">MNWQQAALAVLVGAVIGYITNWIAIRMLFRPLYERKLMGMHVPFTPGVIPRGKTRLAKGIGDAVGGMLLTEEKVVQHLLRPDSEEKVQHFLDNRIAEMRRRDATVGETLALPPGEQPAADLKQWFATIAVNVARSDEFRRTAARAAADLTGSLLDKQVGPAIEIIGRARFRAWLEQVNAGLLAGEAGDNLRSRLVNIIEDFLNSPKTVREYLPEALIEGVHRFIDDQAPRIGSAVEQYLSSRSAHRAIKNRLNHFFESTALKRMLNGVFSLLGTGTDALTEKLAAEIAMFLADEQNRAEIIKRLHQLADEAMEKSIADIAAALDEAGKKEKAEEIASWLLEKMRNPGLGLSIPEIVEQLVERNSDKTWREIFSISEPGPWEALESFFDRLLQQTQSSAGYAQKVKQLADRCIDGLLQAKMSYVLELLPDDARENPGRLALGLYRFLVQKQVPGLVRFLDVNAMIRRQVEELDVLQVEELLLGIMRRELVAITWLGGLLGAILGLVMVGMQYLAK</sequence>
<dbReference type="GO" id="GO:0012505">
    <property type="term" value="C:endomembrane system"/>
    <property type="evidence" value="ECO:0007669"/>
    <property type="project" value="UniProtKB-SubCell"/>
</dbReference>
<protein>
    <submittedName>
        <fullName evidence="7">Uncharacterized membrane protein YheB, UPF0754 family</fullName>
    </submittedName>
</protein>